<evidence type="ECO:0000256" key="1">
    <source>
        <dbReference type="SAM" id="MobiDB-lite"/>
    </source>
</evidence>
<protein>
    <recommendedName>
        <fullName evidence="4">F-box domain-containing protein</fullName>
    </recommendedName>
</protein>
<evidence type="ECO:0008006" key="4">
    <source>
        <dbReference type="Google" id="ProtNLM"/>
    </source>
</evidence>
<accession>A0AA39ZI52</accession>
<dbReference type="CDD" id="cd09917">
    <property type="entry name" value="F-box_SF"/>
    <property type="match status" value="1"/>
</dbReference>
<sequence length="340" mass="39470">MARTKATGRRSFGGRLPRRRLKSGIICCYPGPSARRQPEPPRYSLRPRRQHTEKPQEQEQIRRRARRQDRALKKRSKITPKTRTKRGIPLGLFSRLPNELIYRIITSDFDIPTLVKLRLVCRFFKTTIDTQVKAYAELSQKFPAFLQRIIVQTPTWVFSSSCEEVHAKLTQDLPFTCKGCNEREANSYTASHWAFNLMTGEFMCNRCSGGNHRRGHGDGSKLWVERHLKKHLTKAGIAFTQEMLQKIPHVRVVSPWEMDCKWRRRPAYGRPVTCYDPAAVQKEFGLAKTHSCGCWDDGYPRSEDLMHGYRATIIPMWWFAGLNGGRPSWEKVKFQNPGSY</sequence>
<organism evidence="2 3">
    <name type="scientific">Cercophora samala</name>
    <dbReference type="NCBI Taxonomy" id="330535"/>
    <lineage>
        <taxon>Eukaryota</taxon>
        <taxon>Fungi</taxon>
        <taxon>Dikarya</taxon>
        <taxon>Ascomycota</taxon>
        <taxon>Pezizomycotina</taxon>
        <taxon>Sordariomycetes</taxon>
        <taxon>Sordariomycetidae</taxon>
        <taxon>Sordariales</taxon>
        <taxon>Lasiosphaeriaceae</taxon>
        <taxon>Cercophora</taxon>
    </lineage>
</organism>
<feature type="region of interest" description="Disordered" evidence="1">
    <location>
        <begin position="28"/>
        <end position="84"/>
    </location>
</feature>
<comment type="caution">
    <text evidence="2">The sequence shown here is derived from an EMBL/GenBank/DDBJ whole genome shotgun (WGS) entry which is preliminary data.</text>
</comment>
<dbReference type="AlphaFoldDB" id="A0AA39ZI52"/>
<dbReference type="EMBL" id="JAULSY010000021">
    <property type="protein sequence ID" value="KAK0671473.1"/>
    <property type="molecule type" value="Genomic_DNA"/>
</dbReference>
<gene>
    <name evidence="2" type="ORF">QBC41DRAFT_56902</name>
</gene>
<keyword evidence="3" id="KW-1185">Reference proteome</keyword>
<name>A0AA39ZI52_9PEZI</name>
<reference evidence="2" key="1">
    <citation type="submission" date="2023-06" db="EMBL/GenBank/DDBJ databases">
        <title>Genome-scale phylogeny and comparative genomics of the fungal order Sordariales.</title>
        <authorList>
            <consortium name="Lawrence Berkeley National Laboratory"/>
            <person name="Hensen N."/>
            <person name="Bonometti L."/>
            <person name="Westerberg I."/>
            <person name="Brannstrom I.O."/>
            <person name="Guillou S."/>
            <person name="Cros-Aarteil S."/>
            <person name="Calhoun S."/>
            <person name="Haridas S."/>
            <person name="Kuo A."/>
            <person name="Mondo S."/>
            <person name="Pangilinan J."/>
            <person name="Riley R."/>
            <person name="Labutti K."/>
            <person name="Andreopoulos B."/>
            <person name="Lipzen A."/>
            <person name="Chen C."/>
            <person name="Yanf M."/>
            <person name="Daum C."/>
            <person name="Ng V."/>
            <person name="Clum A."/>
            <person name="Steindorff A."/>
            <person name="Ohm R."/>
            <person name="Martin F."/>
            <person name="Silar P."/>
            <person name="Natvig D."/>
            <person name="Lalanne C."/>
            <person name="Gautier V."/>
            <person name="Ament-Velasquez S.L."/>
            <person name="Kruys A."/>
            <person name="Hutchinson M.I."/>
            <person name="Powell A.J."/>
            <person name="Barry K."/>
            <person name="Miller A.N."/>
            <person name="Grigoriev I.V."/>
            <person name="Debuchy R."/>
            <person name="Gladieux P."/>
            <person name="Thoren M.H."/>
            <person name="Johannesson H."/>
        </authorList>
    </citation>
    <scope>NUCLEOTIDE SEQUENCE</scope>
    <source>
        <strain evidence="2">CBS 307.81</strain>
    </source>
</reference>
<feature type="compositionally biased region" description="Basic and acidic residues" evidence="1">
    <location>
        <begin position="50"/>
        <end position="62"/>
    </location>
</feature>
<feature type="compositionally biased region" description="Basic residues" evidence="1">
    <location>
        <begin position="63"/>
        <end position="84"/>
    </location>
</feature>
<proteinExistence type="predicted"/>
<dbReference type="Proteomes" id="UP001174997">
    <property type="component" value="Unassembled WGS sequence"/>
</dbReference>
<evidence type="ECO:0000313" key="2">
    <source>
        <dbReference type="EMBL" id="KAK0671473.1"/>
    </source>
</evidence>
<evidence type="ECO:0000313" key="3">
    <source>
        <dbReference type="Proteomes" id="UP001174997"/>
    </source>
</evidence>